<accession>A0A0C2MU75</accession>
<feature type="region of interest" description="Disordered" evidence="1">
    <location>
        <begin position="77"/>
        <end position="110"/>
    </location>
</feature>
<feature type="compositionally biased region" description="Basic and acidic residues" evidence="1">
    <location>
        <begin position="77"/>
        <end position="86"/>
    </location>
</feature>
<comment type="caution">
    <text evidence="2">The sequence shown here is derived from an EMBL/GenBank/DDBJ whole genome shotgun (WGS) entry which is preliminary data.</text>
</comment>
<dbReference type="Proteomes" id="UP000031668">
    <property type="component" value="Unassembled WGS sequence"/>
</dbReference>
<name>A0A0C2MU75_THEKT</name>
<sequence length="135" mass="15218">MCHPFLATVLLTTVGSRNRWMNGPNYLVEVDTCAKHLTCQNAGWIKASVVETLALVTYPNEQHEPSVMGSRRVREGYGRTNDEASRNHPIHPATQPCRGTLSASNNRGAVSPCRNRRLVEWHRPQKAENSRLMVR</sequence>
<evidence type="ECO:0000313" key="2">
    <source>
        <dbReference type="EMBL" id="KII67710.1"/>
    </source>
</evidence>
<organism evidence="2 3">
    <name type="scientific">Thelohanellus kitauei</name>
    <name type="common">Myxosporean</name>
    <dbReference type="NCBI Taxonomy" id="669202"/>
    <lineage>
        <taxon>Eukaryota</taxon>
        <taxon>Metazoa</taxon>
        <taxon>Cnidaria</taxon>
        <taxon>Myxozoa</taxon>
        <taxon>Myxosporea</taxon>
        <taxon>Bivalvulida</taxon>
        <taxon>Platysporina</taxon>
        <taxon>Myxobolidae</taxon>
        <taxon>Thelohanellus</taxon>
    </lineage>
</organism>
<evidence type="ECO:0000256" key="1">
    <source>
        <dbReference type="SAM" id="MobiDB-lite"/>
    </source>
</evidence>
<dbReference type="EMBL" id="JWZT01003120">
    <property type="protein sequence ID" value="KII67710.1"/>
    <property type="molecule type" value="Genomic_DNA"/>
</dbReference>
<dbReference type="AlphaFoldDB" id="A0A0C2MU75"/>
<proteinExistence type="predicted"/>
<reference evidence="2 3" key="1">
    <citation type="journal article" date="2014" name="Genome Biol. Evol.">
        <title>The genome of the myxosporean Thelohanellus kitauei shows adaptations to nutrient acquisition within its fish host.</title>
        <authorList>
            <person name="Yang Y."/>
            <person name="Xiong J."/>
            <person name="Zhou Z."/>
            <person name="Huo F."/>
            <person name="Miao W."/>
            <person name="Ran C."/>
            <person name="Liu Y."/>
            <person name="Zhang J."/>
            <person name="Feng J."/>
            <person name="Wang M."/>
            <person name="Wang M."/>
            <person name="Wang L."/>
            <person name="Yao B."/>
        </authorList>
    </citation>
    <scope>NUCLEOTIDE SEQUENCE [LARGE SCALE GENOMIC DNA]</scope>
    <source>
        <strain evidence="2">Wuqing</strain>
    </source>
</reference>
<evidence type="ECO:0000313" key="3">
    <source>
        <dbReference type="Proteomes" id="UP000031668"/>
    </source>
</evidence>
<gene>
    <name evidence="2" type="ORF">RF11_01109</name>
</gene>
<keyword evidence="3" id="KW-1185">Reference proteome</keyword>
<protein>
    <submittedName>
        <fullName evidence="2">Uncharacterized protein</fullName>
    </submittedName>
</protein>